<dbReference type="InterPro" id="IPR009908">
    <property type="entry name" value="Methylamine_util_MauE"/>
</dbReference>
<dbReference type="Proteomes" id="UP000031473">
    <property type="component" value="Unassembled WGS sequence"/>
</dbReference>
<dbReference type="RefSeq" id="WP_039352325.1">
    <property type="nucleotide sequence ID" value="NZ_FOLA01000006.1"/>
</dbReference>
<evidence type="ECO:0000256" key="1">
    <source>
        <dbReference type="ARBA" id="ARBA00004141"/>
    </source>
</evidence>
<dbReference type="Pfam" id="PF07291">
    <property type="entry name" value="MauE"/>
    <property type="match status" value="1"/>
</dbReference>
<reference evidence="7 8" key="1">
    <citation type="submission" date="2014-10" db="EMBL/GenBank/DDBJ databases">
        <title>Kaistella jeonii genome.</title>
        <authorList>
            <person name="Clayton J.T."/>
            <person name="Newman J.D."/>
        </authorList>
    </citation>
    <scope>NUCLEOTIDE SEQUENCE [LARGE SCALE GENOMIC DNA]</scope>
    <source>
        <strain evidence="7 8">DSM 17048</strain>
    </source>
</reference>
<evidence type="ECO:0000256" key="4">
    <source>
        <dbReference type="ARBA" id="ARBA00023136"/>
    </source>
</evidence>
<keyword evidence="2 5" id="KW-0812">Transmembrane</keyword>
<feature type="transmembrane region" description="Helical" evidence="5">
    <location>
        <begin position="148"/>
        <end position="169"/>
    </location>
</feature>
<protein>
    <submittedName>
        <fullName evidence="7">Doxx family protein</fullName>
    </submittedName>
</protein>
<keyword evidence="3 5" id="KW-1133">Transmembrane helix</keyword>
<evidence type="ECO:0000313" key="7">
    <source>
        <dbReference type="EMBL" id="KIA88649.1"/>
    </source>
</evidence>
<evidence type="ECO:0000256" key="2">
    <source>
        <dbReference type="ARBA" id="ARBA00022692"/>
    </source>
</evidence>
<dbReference type="OrthoDB" id="648842at2"/>
<proteinExistence type="predicted"/>
<dbReference type="NCBIfam" id="NF045576">
    <property type="entry name" value="BT_3928_fam"/>
    <property type="match status" value="1"/>
</dbReference>
<feature type="domain" description="Methylamine utilisation protein MauE" evidence="6">
    <location>
        <begin position="3"/>
        <end position="134"/>
    </location>
</feature>
<keyword evidence="8" id="KW-1185">Reference proteome</keyword>
<dbReference type="AlphaFoldDB" id="A0A0C1FL33"/>
<evidence type="ECO:0000256" key="3">
    <source>
        <dbReference type="ARBA" id="ARBA00022989"/>
    </source>
</evidence>
<accession>A0A0C1FL33</accession>
<dbReference type="EMBL" id="JSYL01000006">
    <property type="protein sequence ID" value="KIA88649.1"/>
    <property type="molecule type" value="Genomic_DNA"/>
</dbReference>
<comment type="caution">
    <text evidence="7">The sequence shown here is derived from an EMBL/GenBank/DDBJ whole genome shotgun (WGS) entry which is preliminary data.</text>
</comment>
<evidence type="ECO:0000259" key="6">
    <source>
        <dbReference type="Pfam" id="PF07291"/>
    </source>
</evidence>
<feature type="transmembrane region" description="Helical" evidence="5">
    <location>
        <begin position="118"/>
        <end position="136"/>
    </location>
</feature>
<feature type="transmembrane region" description="Helical" evidence="5">
    <location>
        <begin position="50"/>
        <end position="70"/>
    </location>
</feature>
<dbReference type="STRING" id="266749.SAMN05421876_10687"/>
<evidence type="ECO:0000256" key="5">
    <source>
        <dbReference type="SAM" id="Phobius"/>
    </source>
</evidence>
<sequence length="362" mass="41321">MFKHVLRIVIALIFIASGFVKAVDVVGFSFKMEEYFSPSVFNIPFMEKQALFLAIIMVVLELVLGFLLLIKSRLKMTLSLLIALCVFFAFLTFYSAYFNVVTDCGCFGDALKFTPWQSFWKDIILLIGLIILWILYRNHFNDIDERTAFKKYFSAFAFMTMVFVINWGITHEPVIDFRDYKIGTDLNAEKAKIEKDPSEYKTFYSLKNAKTNEVLAVNQDDYVNDKKYWEEGSPWKIEEGKTSSKIVKQGYESEISKFKPESPEGMDLTAEILKAPKAVLIFSYHPENIDPVLLARTEAKVKAIKGALILGISTNANTFKAINNAMMDGTAIKTIARSNPFVLTLQNGKIIDKRSAKDYLKY</sequence>
<keyword evidence="4 5" id="KW-0472">Membrane</keyword>
<organism evidence="7 8">
    <name type="scientific">Kaistella jeonii</name>
    <dbReference type="NCBI Taxonomy" id="266749"/>
    <lineage>
        <taxon>Bacteria</taxon>
        <taxon>Pseudomonadati</taxon>
        <taxon>Bacteroidota</taxon>
        <taxon>Flavobacteriia</taxon>
        <taxon>Flavobacteriales</taxon>
        <taxon>Weeksellaceae</taxon>
        <taxon>Chryseobacterium group</taxon>
        <taxon>Kaistella</taxon>
    </lineage>
</organism>
<feature type="transmembrane region" description="Helical" evidence="5">
    <location>
        <begin position="77"/>
        <end position="98"/>
    </location>
</feature>
<name>A0A0C1FL33_9FLAO</name>
<comment type="subcellular location">
    <subcellularLocation>
        <location evidence="1">Membrane</location>
        <topology evidence="1">Multi-pass membrane protein</topology>
    </subcellularLocation>
</comment>
<evidence type="ECO:0000313" key="8">
    <source>
        <dbReference type="Proteomes" id="UP000031473"/>
    </source>
</evidence>
<gene>
    <name evidence="7" type="ORF">OA86_09735</name>
</gene>
<dbReference type="GO" id="GO:0016020">
    <property type="term" value="C:membrane"/>
    <property type="evidence" value="ECO:0007669"/>
    <property type="project" value="UniProtKB-SubCell"/>
</dbReference>
<dbReference type="GO" id="GO:0030416">
    <property type="term" value="P:methylamine metabolic process"/>
    <property type="evidence" value="ECO:0007669"/>
    <property type="project" value="InterPro"/>
</dbReference>